<name>A0A1M3TVA4_ASPLC</name>
<dbReference type="EMBL" id="KV878237">
    <property type="protein sequence ID" value="OJZ90760.1"/>
    <property type="molecule type" value="Genomic_DNA"/>
</dbReference>
<gene>
    <name evidence="2" type="ORF">ASPFODRAFT_57019</name>
</gene>
<reference evidence="3" key="1">
    <citation type="journal article" date="2017" name="Genome Biol.">
        <title>Comparative genomics reveals high biological diversity and specific adaptations in the industrially and medically important fungal genus Aspergillus.</title>
        <authorList>
            <person name="de Vries R.P."/>
            <person name="Riley R."/>
            <person name="Wiebenga A."/>
            <person name="Aguilar-Osorio G."/>
            <person name="Amillis S."/>
            <person name="Uchima C.A."/>
            <person name="Anderluh G."/>
            <person name="Asadollahi M."/>
            <person name="Askin M."/>
            <person name="Barry K."/>
            <person name="Battaglia E."/>
            <person name="Bayram O."/>
            <person name="Benocci T."/>
            <person name="Braus-Stromeyer S.A."/>
            <person name="Caldana C."/>
            <person name="Canovas D."/>
            <person name="Cerqueira G.C."/>
            <person name="Chen F."/>
            <person name="Chen W."/>
            <person name="Choi C."/>
            <person name="Clum A."/>
            <person name="Dos Santos R.A."/>
            <person name="Damasio A.R."/>
            <person name="Diallinas G."/>
            <person name="Emri T."/>
            <person name="Fekete E."/>
            <person name="Flipphi M."/>
            <person name="Freyberg S."/>
            <person name="Gallo A."/>
            <person name="Gournas C."/>
            <person name="Habgood R."/>
            <person name="Hainaut M."/>
            <person name="Harispe M.L."/>
            <person name="Henrissat B."/>
            <person name="Hilden K.S."/>
            <person name="Hope R."/>
            <person name="Hossain A."/>
            <person name="Karabika E."/>
            <person name="Karaffa L."/>
            <person name="Karanyi Z."/>
            <person name="Krasevec N."/>
            <person name="Kuo A."/>
            <person name="Kusch H."/>
            <person name="LaButti K."/>
            <person name="Lagendijk E.L."/>
            <person name="Lapidus A."/>
            <person name="Levasseur A."/>
            <person name="Lindquist E."/>
            <person name="Lipzen A."/>
            <person name="Logrieco A.F."/>
            <person name="MacCabe A."/>
            <person name="Maekelae M.R."/>
            <person name="Malavazi I."/>
            <person name="Melin P."/>
            <person name="Meyer V."/>
            <person name="Mielnichuk N."/>
            <person name="Miskei M."/>
            <person name="Molnar A.P."/>
            <person name="Mule G."/>
            <person name="Ngan C.Y."/>
            <person name="Orejas M."/>
            <person name="Orosz E."/>
            <person name="Ouedraogo J.P."/>
            <person name="Overkamp K.M."/>
            <person name="Park H.-S."/>
            <person name="Perrone G."/>
            <person name="Piumi F."/>
            <person name="Punt P.J."/>
            <person name="Ram A.F."/>
            <person name="Ramon A."/>
            <person name="Rauscher S."/>
            <person name="Record E."/>
            <person name="Riano-Pachon D.M."/>
            <person name="Robert V."/>
            <person name="Roehrig J."/>
            <person name="Ruller R."/>
            <person name="Salamov A."/>
            <person name="Salih N.S."/>
            <person name="Samson R.A."/>
            <person name="Sandor E."/>
            <person name="Sanguinetti M."/>
            <person name="Schuetze T."/>
            <person name="Sepcic K."/>
            <person name="Shelest E."/>
            <person name="Sherlock G."/>
            <person name="Sophianopoulou V."/>
            <person name="Squina F.M."/>
            <person name="Sun H."/>
            <person name="Susca A."/>
            <person name="Todd R.B."/>
            <person name="Tsang A."/>
            <person name="Unkles S.E."/>
            <person name="van de Wiele N."/>
            <person name="van Rossen-Uffink D."/>
            <person name="Oliveira J.V."/>
            <person name="Vesth T.C."/>
            <person name="Visser J."/>
            <person name="Yu J.-H."/>
            <person name="Zhou M."/>
            <person name="Andersen M.R."/>
            <person name="Archer D.B."/>
            <person name="Baker S.E."/>
            <person name="Benoit I."/>
            <person name="Brakhage A.A."/>
            <person name="Braus G.H."/>
            <person name="Fischer R."/>
            <person name="Frisvad J.C."/>
            <person name="Goldman G.H."/>
            <person name="Houbraken J."/>
            <person name="Oakley B."/>
            <person name="Pocsi I."/>
            <person name="Scazzocchio C."/>
            <person name="Seiboth B."/>
            <person name="vanKuyk P.A."/>
            <person name="Wortman J."/>
            <person name="Dyer P.S."/>
            <person name="Grigoriev I.V."/>
        </authorList>
    </citation>
    <scope>NUCLEOTIDE SEQUENCE [LARGE SCALE GENOMIC DNA]</scope>
    <source>
        <strain evidence="3">CBS 106.47</strain>
    </source>
</reference>
<proteinExistence type="predicted"/>
<dbReference type="VEuPathDB" id="FungiDB:ASPFODRAFT_57019"/>
<sequence>MTLYRCVLNTLSLDQSERLDIQIGASIDKMMVAVEIWPDLKVCETRDRVMPGVKVHSSAVVVFGVYKEKHDKLRKSPDARPAAAAPKMGIKQRTGGKYPPCQCQPVGCR</sequence>
<evidence type="ECO:0000313" key="3">
    <source>
        <dbReference type="Proteomes" id="UP000184063"/>
    </source>
</evidence>
<evidence type="ECO:0000256" key="1">
    <source>
        <dbReference type="SAM" id="MobiDB-lite"/>
    </source>
</evidence>
<protein>
    <submittedName>
        <fullName evidence="2">Uncharacterized protein</fullName>
    </submittedName>
</protein>
<dbReference type="Proteomes" id="UP000184063">
    <property type="component" value="Unassembled WGS sequence"/>
</dbReference>
<evidence type="ECO:0000313" key="2">
    <source>
        <dbReference type="EMBL" id="OJZ90760.1"/>
    </source>
</evidence>
<feature type="region of interest" description="Disordered" evidence="1">
    <location>
        <begin position="72"/>
        <end position="97"/>
    </location>
</feature>
<dbReference type="AlphaFoldDB" id="A0A1M3TVA4"/>
<accession>A0A1M3TVA4</accession>
<organism evidence="2 3">
    <name type="scientific">Aspergillus luchuensis (strain CBS 106.47)</name>
    <dbReference type="NCBI Taxonomy" id="1137211"/>
    <lineage>
        <taxon>Eukaryota</taxon>
        <taxon>Fungi</taxon>
        <taxon>Dikarya</taxon>
        <taxon>Ascomycota</taxon>
        <taxon>Pezizomycotina</taxon>
        <taxon>Eurotiomycetes</taxon>
        <taxon>Eurotiomycetidae</taxon>
        <taxon>Eurotiales</taxon>
        <taxon>Aspergillaceae</taxon>
        <taxon>Aspergillus</taxon>
        <taxon>Aspergillus subgen. Circumdati</taxon>
    </lineage>
</organism>